<dbReference type="Pfam" id="PF00005">
    <property type="entry name" value="ABC_tran"/>
    <property type="match status" value="1"/>
</dbReference>
<keyword evidence="3 11" id="KW-0067">ATP-binding</keyword>
<name>A0A811TC37_9EURY</name>
<evidence type="ECO:0000259" key="10">
    <source>
        <dbReference type="PROSITE" id="PS50893"/>
    </source>
</evidence>
<sequence length="258" mass="28643">MKLKVKNVEFGYNSTLVLENISMELDRSEVVGIVGPNGAGKSTLIRCIDRILTPRGGSILLDGTDISKMTRMEIAKEMGYVPQTTTRVFPATVFDTVLMGRRPHLGWKSSDEDVDRVLKVLELLGIIEFAMRDFNEISGGQQQKVLIARALAQEADILLLDEPTSNLDIRHQLEVMDIIKSIARSKGISAIVAIHDLNLASRYTDRLLMLNGGRIFAVGDPESVLTVENIRRAYGVEALVKSDGERPYIIPVRPVKTR</sequence>
<dbReference type="InterPro" id="IPR003439">
    <property type="entry name" value="ABC_transporter-like_ATP-bd"/>
</dbReference>
<evidence type="ECO:0000256" key="5">
    <source>
        <dbReference type="ARBA" id="ARBA00050590"/>
    </source>
</evidence>
<evidence type="ECO:0000256" key="9">
    <source>
        <dbReference type="ARBA" id="ARBA00077139"/>
    </source>
</evidence>
<protein>
    <recommendedName>
        <fullName evidence="8">Cobalamin import ATP-binding protein BtuD</fullName>
        <ecNumber evidence="7">7.6.2.8</ecNumber>
    </recommendedName>
    <alternativeName>
        <fullName evidence="9">Vitamin B12-transporting ATPase</fullName>
    </alternativeName>
</protein>
<accession>A0A811TC37</accession>
<evidence type="ECO:0000256" key="7">
    <source>
        <dbReference type="ARBA" id="ARBA00066387"/>
    </source>
</evidence>
<dbReference type="InterPro" id="IPR003593">
    <property type="entry name" value="AAA+_ATPase"/>
</dbReference>
<dbReference type="PANTHER" id="PTHR42794:SF1">
    <property type="entry name" value="HEMIN IMPORT ATP-BINDING PROTEIN HMUV"/>
    <property type="match status" value="1"/>
</dbReference>
<dbReference type="Gene3D" id="3.40.50.300">
    <property type="entry name" value="P-loop containing nucleotide triphosphate hydrolases"/>
    <property type="match status" value="1"/>
</dbReference>
<evidence type="ECO:0000256" key="1">
    <source>
        <dbReference type="ARBA" id="ARBA00022448"/>
    </source>
</evidence>
<dbReference type="InterPro" id="IPR017871">
    <property type="entry name" value="ABC_transporter-like_CS"/>
</dbReference>
<reference evidence="11" key="1">
    <citation type="submission" date="2020-10" db="EMBL/GenBank/DDBJ databases">
        <authorList>
            <person name="Hahn C.J."/>
            <person name="Laso-Perez R."/>
            <person name="Vulcano F."/>
            <person name="Vaziourakis K.-M."/>
            <person name="Stokke R."/>
            <person name="Steen I.H."/>
            <person name="Teske A."/>
            <person name="Boetius A."/>
            <person name="Liebeke M."/>
            <person name="Amann R."/>
            <person name="Knittel K."/>
        </authorList>
    </citation>
    <scope>NUCLEOTIDE SEQUENCE</scope>
    <source>
        <strain evidence="11">Gfbio:e3339647-f889-4370-9287-4fb5cb688e4c:AG392D22_GoMArc1</strain>
    </source>
</reference>
<keyword evidence="4" id="KW-1278">Translocase</keyword>
<feature type="domain" description="ABC transporter" evidence="10">
    <location>
        <begin position="3"/>
        <end position="237"/>
    </location>
</feature>
<evidence type="ECO:0000256" key="2">
    <source>
        <dbReference type="ARBA" id="ARBA00022741"/>
    </source>
</evidence>
<comment type="catalytic activity">
    <reaction evidence="5">
        <text>an R-cob(III)alamin(out) + ATP + H2O = an R-cob(III)alamin(in) + ADP + phosphate + H(+)</text>
        <dbReference type="Rhea" id="RHEA:17873"/>
        <dbReference type="ChEBI" id="CHEBI:15377"/>
        <dbReference type="ChEBI" id="CHEBI:15378"/>
        <dbReference type="ChEBI" id="CHEBI:30616"/>
        <dbReference type="ChEBI" id="CHEBI:43474"/>
        <dbReference type="ChEBI" id="CHEBI:140785"/>
        <dbReference type="ChEBI" id="CHEBI:456216"/>
        <dbReference type="EC" id="7.6.2.8"/>
    </reaction>
</comment>
<evidence type="ECO:0000256" key="6">
    <source>
        <dbReference type="ARBA" id="ARBA00058960"/>
    </source>
</evidence>
<evidence type="ECO:0000313" key="12">
    <source>
        <dbReference type="Proteomes" id="UP000634805"/>
    </source>
</evidence>
<comment type="caution">
    <text evidence="11">The sequence shown here is derived from an EMBL/GenBank/DDBJ whole genome shotgun (WGS) entry which is preliminary data.</text>
</comment>
<dbReference type="GO" id="GO:0005524">
    <property type="term" value="F:ATP binding"/>
    <property type="evidence" value="ECO:0007669"/>
    <property type="project" value="UniProtKB-KW"/>
</dbReference>
<gene>
    <name evidence="11" type="primary">btuD_3</name>
    <name evidence="11" type="ORF">EMLJLAPB_00472</name>
</gene>
<dbReference type="EMBL" id="CAJHIS010000010">
    <property type="protein sequence ID" value="CAD6493203.1"/>
    <property type="molecule type" value="Genomic_DNA"/>
</dbReference>
<evidence type="ECO:0000256" key="8">
    <source>
        <dbReference type="ARBA" id="ARBA00073649"/>
    </source>
</evidence>
<dbReference type="GO" id="GO:0016887">
    <property type="term" value="F:ATP hydrolysis activity"/>
    <property type="evidence" value="ECO:0007669"/>
    <property type="project" value="InterPro"/>
</dbReference>
<dbReference type="AlphaFoldDB" id="A0A811TC37"/>
<dbReference type="Proteomes" id="UP000634805">
    <property type="component" value="Unassembled WGS sequence"/>
</dbReference>
<proteinExistence type="predicted"/>
<dbReference type="GO" id="GO:0015420">
    <property type="term" value="F:ABC-type vitamin B12 transporter activity"/>
    <property type="evidence" value="ECO:0007669"/>
    <property type="project" value="UniProtKB-EC"/>
</dbReference>
<dbReference type="EC" id="7.6.2.8" evidence="7"/>
<keyword evidence="2" id="KW-0547">Nucleotide-binding</keyword>
<dbReference type="PANTHER" id="PTHR42794">
    <property type="entry name" value="HEMIN IMPORT ATP-BINDING PROTEIN HMUV"/>
    <property type="match status" value="1"/>
</dbReference>
<evidence type="ECO:0000313" key="11">
    <source>
        <dbReference type="EMBL" id="CAD6493203.1"/>
    </source>
</evidence>
<dbReference type="PROSITE" id="PS00211">
    <property type="entry name" value="ABC_TRANSPORTER_1"/>
    <property type="match status" value="1"/>
</dbReference>
<dbReference type="FunFam" id="3.40.50.300:FF:000134">
    <property type="entry name" value="Iron-enterobactin ABC transporter ATP-binding protein"/>
    <property type="match status" value="1"/>
</dbReference>
<dbReference type="PROSITE" id="PS50893">
    <property type="entry name" value="ABC_TRANSPORTER_2"/>
    <property type="match status" value="1"/>
</dbReference>
<keyword evidence="11" id="KW-0378">Hydrolase</keyword>
<dbReference type="SMART" id="SM00382">
    <property type="entry name" value="AAA"/>
    <property type="match status" value="1"/>
</dbReference>
<dbReference type="InterPro" id="IPR027417">
    <property type="entry name" value="P-loop_NTPase"/>
</dbReference>
<dbReference type="SUPFAM" id="SSF52540">
    <property type="entry name" value="P-loop containing nucleoside triphosphate hydrolases"/>
    <property type="match status" value="1"/>
</dbReference>
<evidence type="ECO:0000256" key="4">
    <source>
        <dbReference type="ARBA" id="ARBA00022967"/>
    </source>
</evidence>
<organism evidence="11 12">
    <name type="scientific">Candidatus Argoarchaeum ethanivorans</name>
    <dbReference type="NCBI Taxonomy" id="2608793"/>
    <lineage>
        <taxon>Archaea</taxon>
        <taxon>Methanobacteriati</taxon>
        <taxon>Methanobacteriota</taxon>
        <taxon>Stenosarchaea group</taxon>
        <taxon>Methanomicrobia</taxon>
        <taxon>Methanosarcinales</taxon>
        <taxon>Methanosarcinales incertae sedis</taxon>
        <taxon>GOM Arc I cluster</taxon>
        <taxon>Candidatus Argoarchaeum</taxon>
    </lineage>
</organism>
<evidence type="ECO:0000256" key="3">
    <source>
        <dbReference type="ARBA" id="ARBA00022840"/>
    </source>
</evidence>
<keyword evidence="1" id="KW-0813">Transport</keyword>
<comment type="function">
    <text evidence="6">Required for corrinoid utilization. Probably part of the ABC transporter complex BtuCDF involved in cobalamin (vitamin B12) import. Probably responsible for energy coupling to the transport system.</text>
</comment>
<dbReference type="CDD" id="cd03214">
    <property type="entry name" value="ABC_Iron-Siderophores_B12_Hemin"/>
    <property type="match status" value="1"/>
</dbReference>